<dbReference type="InterPro" id="IPR058624">
    <property type="entry name" value="MdtA-like_HH"/>
</dbReference>
<dbReference type="SUPFAM" id="SSF111369">
    <property type="entry name" value="HlyD-like secretion proteins"/>
    <property type="match status" value="1"/>
</dbReference>
<feature type="domain" description="Multidrug resistance protein MdtA-like alpha-helical hairpin" evidence="5">
    <location>
        <begin position="101"/>
        <end position="170"/>
    </location>
</feature>
<proteinExistence type="inferred from homology"/>
<dbReference type="PROSITE" id="PS51257">
    <property type="entry name" value="PROKAR_LIPOPROTEIN"/>
    <property type="match status" value="1"/>
</dbReference>
<dbReference type="GO" id="GO:0022857">
    <property type="term" value="F:transmembrane transporter activity"/>
    <property type="evidence" value="ECO:0007669"/>
    <property type="project" value="InterPro"/>
</dbReference>
<dbReference type="Gene3D" id="2.40.420.20">
    <property type="match status" value="1"/>
</dbReference>
<keyword evidence="10" id="KW-1185">Reference proteome</keyword>
<dbReference type="Proteomes" id="UP000264217">
    <property type="component" value="Unassembled WGS sequence"/>
</dbReference>
<dbReference type="Pfam" id="PF25917">
    <property type="entry name" value="BSH_RND"/>
    <property type="match status" value="1"/>
</dbReference>
<reference evidence="9 10" key="1">
    <citation type="submission" date="2018-08" db="EMBL/GenBank/DDBJ databases">
        <title>Mucilaginibacter sp. MYSH2.</title>
        <authorList>
            <person name="Seo T."/>
        </authorList>
    </citation>
    <scope>NUCLEOTIDE SEQUENCE [LARGE SCALE GENOMIC DNA]</scope>
    <source>
        <strain evidence="9 10">MYSH2</strain>
    </source>
</reference>
<evidence type="ECO:0000313" key="10">
    <source>
        <dbReference type="Proteomes" id="UP000264217"/>
    </source>
</evidence>
<dbReference type="RefSeq" id="WP_117390136.1">
    <property type="nucleotide sequence ID" value="NZ_QWDC01000001.1"/>
</dbReference>
<dbReference type="Gene3D" id="1.10.287.470">
    <property type="entry name" value="Helix hairpin bin"/>
    <property type="match status" value="1"/>
</dbReference>
<evidence type="ECO:0000259" key="8">
    <source>
        <dbReference type="Pfam" id="PF25989"/>
    </source>
</evidence>
<feature type="signal peptide" evidence="4">
    <location>
        <begin position="1"/>
        <end position="22"/>
    </location>
</feature>
<organism evidence="9 10">
    <name type="scientific">Mucilaginibacter conchicola</name>
    <dbReference type="NCBI Taxonomy" id="2303333"/>
    <lineage>
        <taxon>Bacteria</taxon>
        <taxon>Pseudomonadati</taxon>
        <taxon>Bacteroidota</taxon>
        <taxon>Sphingobacteriia</taxon>
        <taxon>Sphingobacteriales</taxon>
        <taxon>Sphingobacteriaceae</taxon>
        <taxon>Mucilaginibacter</taxon>
    </lineage>
</organism>
<keyword evidence="4" id="KW-0732">Signal</keyword>
<keyword evidence="2" id="KW-0175">Coiled coil</keyword>
<evidence type="ECO:0000259" key="6">
    <source>
        <dbReference type="Pfam" id="PF25917"/>
    </source>
</evidence>
<feature type="domain" description="Multidrug resistance protein MdtA-like beta-barrel" evidence="7">
    <location>
        <begin position="206"/>
        <end position="280"/>
    </location>
</feature>
<dbReference type="Pfam" id="PF25989">
    <property type="entry name" value="YknX_C"/>
    <property type="match status" value="1"/>
</dbReference>
<feature type="domain" description="YknX-like C-terminal permuted SH3-like" evidence="8">
    <location>
        <begin position="295"/>
        <end position="361"/>
    </location>
</feature>
<sequence>MKNTYNYCIAALALLSVSACKSKSGKQAAAMPPTPVNVIEAKKADALYYDKYQGTVVALNNVELRSQVSGFITGIFFKEGTVVTKGTPLYEIDKRKYEAAYQQAQANLISAKANLSKAQKDIDRYDMLLKNDAVARQTVDQAAAAYETAKSQVAVAKAGVESAGTDLSYATIRAPFTGRIGISQVKLGAQVSPGTTLLNTISSGNPIGIDVVVNEQDINRFYKLQKAYTDTTFKLQLADGNIYNKTGKIFAIDRGVTDQSGSIKVRVEFANPNDELKDGMSGVLQVLNDNSGNRVQIPYKAITEQMGEFFVFISKDTVAEQRKVVLGPRIQANVVIMDGVQQGDKVITEGFQRLRDGGKITLGPPAGAAAQGKDGAKAGAQAK</sequence>
<feature type="coiled-coil region" evidence="2">
    <location>
        <begin position="94"/>
        <end position="121"/>
    </location>
</feature>
<feature type="compositionally biased region" description="Low complexity" evidence="3">
    <location>
        <begin position="363"/>
        <end position="383"/>
    </location>
</feature>
<evidence type="ECO:0000259" key="5">
    <source>
        <dbReference type="Pfam" id="PF25876"/>
    </source>
</evidence>
<dbReference type="OrthoDB" id="9801814at2"/>
<dbReference type="InterPro" id="IPR058625">
    <property type="entry name" value="MdtA-like_BSH"/>
</dbReference>
<feature type="domain" description="Multidrug resistance protein MdtA-like barrel-sandwich hybrid" evidence="6">
    <location>
        <begin position="60"/>
        <end position="198"/>
    </location>
</feature>
<protein>
    <submittedName>
        <fullName evidence="9">Efflux RND transporter periplasmic adaptor subunit</fullName>
    </submittedName>
</protein>
<dbReference type="Pfam" id="PF25944">
    <property type="entry name" value="Beta-barrel_RND"/>
    <property type="match status" value="1"/>
</dbReference>
<evidence type="ECO:0000256" key="1">
    <source>
        <dbReference type="ARBA" id="ARBA00009477"/>
    </source>
</evidence>
<dbReference type="InterPro" id="IPR006143">
    <property type="entry name" value="RND_pump_MFP"/>
</dbReference>
<gene>
    <name evidence="9" type="ORF">D0C36_03245</name>
</gene>
<evidence type="ECO:0000259" key="7">
    <source>
        <dbReference type="Pfam" id="PF25944"/>
    </source>
</evidence>
<dbReference type="NCBIfam" id="TIGR01730">
    <property type="entry name" value="RND_mfp"/>
    <property type="match status" value="1"/>
</dbReference>
<dbReference type="Gene3D" id="2.40.50.100">
    <property type="match status" value="1"/>
</dbReference>
<dbReference type="EMBL" id="QWDC01000001">
    <property type="protein sequence ID" value="RFZ94575.1"/>
    <property type="molecule type" value="Genomic_DNA"/>
</dbReference>
<dbReference type="InterPro" id="IPR058637">
    <property type="entry name" value="YknX-like_C"/>
</dbReference>
<dbReference type="GO" id="GO:0046677">
    <property type="term" value="P:response to antibiotic"/>
    <property type="evidence" value="ECO:0007669"/>
    <property type="project" value="TreeGrafter"/>
</dbReference>
<evidence type="ECO:0000256" key="4">
    <source>
        <dbReference type="SAM" id="SignalP"/>
    </source>
</evidence>
<evidence type="ECO:0000256" key="3">
    <source>
        <dbReference type="SAM" id="MobiDB-lite"/>
    </source>
</evidence>
<evidence type="ECO:0000256" key="2">
    <source>
        <dbReference type="SAM" id="Coils"/>
    </source>
</evidence>
<dbReference type="GO" id="GO:0005886">
    <property type="term" value="C:plasma membrane"/>
    <property type="evidence" value="ECO:0007669"/>
    <property type="project" value="TreeGrafter"/>
</dbReference>
<feature type="chain" id="PRO_5016902971" evidence="4">
    <location>
        <begin position="23"/>
        <end position="383"/>
    </location>
</feature>
<dbReference type="Gene3D" id="2.40.30.170">
    <property type="match status" value="1"/>
</dbReference>
<evidence type="ECO:0000313" key="9">
    <source>
        <dbReference type="EMBL" id="RFZ94575.1"/>
    </source>
</evidence>
<accession>A0A372NWT7</accession>
<dbReference type="Pfam" id="PF25876">
    <property type="entry name" value="HH_MFP_RND"/>
    <property type="match status" value="1"/>
</dbReference>
<feature type="region of interest" description="Disordered" evidence="3">
    <location>
        <begin position="362"/>
        <end position="383"/>
    </location>
</feature>
<dbReference type="InterPro" id="IPR058626">
    <property type="entry name" value="MdtA-like_b-barrel"/>
</dbReference>
<dbReference type="PANTHER" id="PTHR30158">
    <property type="entry name" value="ACRA/E-RELATED COMPONENT OF DRUG EFFLUX TRANSPORTER"/>
    <property type="match status" value="1"/>
</dbReference>
<comment type="caution">
    <text evidence="9">The sequence shown here is derived from an EMBL/GenBank/DDBJ whole genome shotgun (WGS) entry which is preliminary data.</text>
</comment>
<name>A0A372NWT7_9SPHI</name>
<dbReference type="AlphaFoldDB" id="A0A372NWT7"/>
<comment type="similarity">
    <text evidence="1">Belongs to the membrane fusion protein (MFP) (TC 8.A.1) family.</text>
</comment>
<dbReference type="GO" id="GO:0030313">
    <property type="term" value="C:cell envelope"/>
    <property type="evidence" value="ECO:0007669"/>
    <property type="project" value="UniProtKB-SubCell"/>
</dbReference>